<evidence type="ECO:0000313" key="3">
    <source>
        <dbReference type="Proteomes" id="UP000003763"/>
    </source>
</evidence>
<organism evidence="2 3">
    <name type="scientific">[Clostridium] citroniae WAL-17108</name>
    <dbReference type="NCBI Taxonomy" id="742733"/>
    <lineage>
        <taxon>Bacteria</taxon>
        <taxon>Bacillati</taxon>
        <taxon>Bacillota</taxon>
        <taxon>Clostridia</taxon>
        <taxon>Lachnospirales</taxon>
        <taxon>Lachnospiraceae</taxon>
        <taxon>Enterocloster</taxon>
    </lineage>
</organism>
<dbReference type="HOGENOM" id="CLU_1319060_0_0_9"/>
<dbReference type="RefSeq" id="WP_007858343.1">
    <property type="nucleotide sequence ID" value="NZ_JH376420.1"/>
</dbReference>
<proteinExistence type="predicted"/>
<evidence type="ECO:0000259" key="1">
    <source>
        <dbReference type="Pfam" id="PF18734"/>
    </source>
</evidence>
<accession>G5HCD5</accession>
<dbReference type="InterPro" id="IPR040704">
    <property type="entry name" value="HEPN_AbiU2"/>
</dbReference>
<comment type="caution">
    <text evidence="2">The sequence shown here is derived from an EMBL/GenBank/DDBJ whole genome shotgun (WGS) entry which is preliminary data.</text>
</comment>
<dbReference type="EMBL" id="ADLJ01000002">
    <property type="protein sequence ID" value="EHF01015.1"/>
    <property type="molecule type" value="Genomic_DNA"/>
</dbReference>
<feature type="domain" description="HEPN AbiU2-like" evidence="1">
    <location>
        <begin position="43"/>
        <end position="171"/>
    </location>
</feature>
<evidence type="ECO:0000313" key="2">
    <source>
        <dbReference type="EMBL" id="EHF01015.1"/>
    </source>
</evidence>
<name>G5HCD5_9FIRM</name>
<dbReference type="Proteomes" id="UP000003763">
    <property type="component" value="Unassembled WGS sequence"/>
</dbReference>
<gene>
    <name evidence="2" type="ORF">HMPREF9469_00247</name>
</gene>
<reference evidence="2 3" key="1">
    <citation type="submission" date="2011-08" db="EMBL/GenBank/DDBJ databases">
        <title>The Genome Sequence of Clostridium citroniae WAL-17108.</title>
        <authorList>
            <consortium name="The Broad Institute Genome Sequencing Platform"/>
            <person name="Earl A."/>
            <person name="Ward D."/>
            <person name="Feldgarden M."/>
            <person name="Gevers D."/>
            <person name="Finegold S.M."/>
            <person name="Summanen P.H."/>
            <person name="Molitoris D.R."/>
            <person name="Vaisanen M.L."/>
            <person name="Daigneault M."/>
            <person name="Allen-Vercoe E."/>
            <person name="Young S.K."/>
            <person name="Zeng Q."/>
            <person name="Gargeya S."/>
            <person name="Fitzgerald M."/>
            <person name="Haas B."/>
            <person name="Abouelleil A."/>
            <person name="Alvarado L."/>
            <person name="Arachchi H.M."/>
            <person name="Berlin A."/>
            <person name="Brown A."/>
            <person name="Chapman S.B."/>
            <person name="Chen Z."/>
            <person name="Dunbar C."/>
            <person name="Freedman E."/>
            <person name="Gearin G."/>
            <person name="Gellesch M."/>
            <person name="Goldberg J."/>
            <person name="Griggs A."/>
            <person name="Gujja S."/>
            <person name="Heiman D."/>
            <person name="Howarth C."/>
            <person name="Larson L."/>
            <person name="Lui A."/>
            <person name="MacDonald P.J.P."/>
            <person name="Montmayeur A."/>
            <person name="Murphy C."/>
            <person name="Neiman D."/>
            <person name="Pearson M."/>
            <person name="Priest M."/>
            <person name="Roberts A."/>
            <person name="Saif S."/>
            <person name="Shea T."/>
            <person name="Shenoy N."/>
            <person name="Sisk P."/>
            <person name="Stolte C."/>
            <person name="Sykes S."/>
            <person name="Wortman J."/>
            <person name="Nusbaum C."/>
            <person name="Birren B."/>
        </authorList>
    </citation>
    <scope>NUCLEOTIDE SEQUENCE [LARGE SCALE GENOMIC DNA]</scope>
    <source>
        <strain evidence="2 3">WAL-17108</strain>
    </source>
</reference>
<dbReference type="AlphaFoldDB" id="G5HCD5"/>
<sequence length="208" mass="24827">MNQKEEMTKNLLEELDDYFMQLVYLKDLLSVQEDINHSTKKLQCSPNFTLIVECALSDSYMLVLMKLYDKSQKAKTIQNLIRKCKKNIVLFPSKNDTLAKLDEYETRILKDVFISHAIKTLMSRRDSYYAHNDKKYFGKNLVNDTSNFKMYHIEILVSFTEEVLDYLFSQLSTEKSRRNIKYNHDLNNLFRVCQVKCVNFFVFYRRSI</sequence>
<protein>
    <recommendedName>
        <fullName evidence="1">HEPN AbiU2-like domain-containing protein</fullName>
    </recommendedName>
</protein>
<dbReference type="Pfam" id="PF18734">
    <property type="entry name" value="HEPN_AbiU2"/>
    <property type="match status" value="1"/>
</dbReference>